<reference evidence="1 2" key="1">
    <citation type="submission" date="2014-02" db="EMBL/GenBank/DDBJ databases">
        <title>Draft Genome of Hylemonella gracilis isolated from the Niagara River.</title>
        <authorList>
            <person name="Pawlowski D.R."/>
            <person name="Koudelka G.B."/>
        </authorList>
    </citation>
    <scope>NUCLEOTIDE SEQUENCE [LARGE SCALE GENOMIC DNA]</scope>
    <source>
        <strain evidence="1 2">Niagara R</strain>
    </source>
</reference>
<dbReference type="AlphaFoldDB" id="A0A016XMJ7"/>
<evidence type="ECO:0000313" key="2">
    <source>
        <dbReference type="Proteomes" id="UP000023268"/>
    </source>
</evidence>
<gene>
    <name evidence="1" type="ORF">AZ34_05175</name>
</gene>
<name>A0A016XMJ7_9BURK</name>
<proteinExistence type="predicted"/>
<dbReference type="EMBL" id="JEMG01000001">
    <property type="protein sequence ID" value="EYC52807.1"/>
    <property type="molecule type" value="Genomic_DNA"/>
</dbReference>
<evidence type="ECO:0000313" key="1">
    <source>
        <dbReference type="EMBL" id="EYC52807.1"/>
    </source>
</evidence>
<dbReference type="Proteomes" id="UP000023268">
    <property type="component" value="Unassembled WGS sequence"/>
</dbReference>
<dbReference type="STRING" id="1458275.AZ34_05175"/>
<sequence length="117" mass="13180">MNPPEPPLTLVAKMPKRSPWPDLLPVATANPTRAGLTRTTDLARVPIEHNVPMRTVIASARVQRIELLMRMEVGDSVLVDHRTAARLQHETYGIDCAGIKVRVRRETPTSSRVWRLK</sequence>
<dbReference type="RefSeq" id="WP_035605498.1">
    <property type="nucleotide sequence ID" value="NZ_JEMG01000001.1"/>
</dbReference>
<comment type="caution">
    <text evidence="1">The sequence shown here is derived from an EMBL/GenBank/DDBJ whole genome shotgun (WGS) entry which is preliminary data.</text>
</comment>
<organism evidence="1 2">
    <name type="scientific">Hylemonella gracilis str. Niagara R</name>
    <dbReference type="NCBI Taxonomy" id="1458275"/>
    <lineage>
        <taxon>Bacteria</taxon>
        <taxon>Pseudomonadati</taxon>
        <taxon>Pseudomonadota</taxon>
        <taxon>Betaproteobacteria</taxon>
        <taxon>Burkholderiales</taxon>
        <taxon>Comamonadaceae</taxon>
        <taxon>Hylemonella</taxon>
    </lineage>
</organism>
<protein>
    <submittedName>
        <fullName evidence="1">Uncharacterized protein</fullName>
    </submittedName>
</protein>
<accession>A0A016XMJ7</accession>